<dbReference type="SUPFAM" id="SSF51905">
    <property type="entry name" value="FAD/NAD(P)-binding domain"/>
    <property type="match status" value="1"/>
</dbReference>
<gene>
    <name evidence="3" type="primary">pao_6</name>
    <name evidence="3" type="ORF">DSM104329_02445</name>
</gene>
<reference evidence="3" key="1">
    <citation type="journal article" date="2022" name="Int. J. Syst. Evol. Microbiol.">
        <title>Pseudomonas aegrilactucae sp. nov. and Pseudomonas morbosilactucae sp. nov., pathogens causing bacterial rot of lettuce in Japan.</title>
        <authorList>
            <person name="Sawada H."/>
            <person name="Fujikawa T."/>
            <person name="Satou M."/>
        </authorList>
    </citation>
    <scope>NUCLEOTIDE SEQUENCE</scope>
    <source>
        <strain evidence="3">0166_1</strain>
    </source>
</reference>
<dbReference type="Gene3D" id="3.90.660.10">
    <property type="match status" value="1"/>
</dbReference>
<dbReference type="InterPro" id="IPR050703">
    <property type="entry name" value="Flavin_MAO"/>
</dbReference>
<organism evidence="3 4">
    <name type="scientific">Capillimicrobium parvum</name>
    <dbReference type="NCBI Taxonomy" id="2884022"/>
    <lineage>
        <taxon>Bacteria</taxon>
        <taxon>Bacillati</taxon>
        <taxon>Actinomycetota</taxon>
        <taxon>Thermoleophilia</taxon>
        <taxon>Solirubrobacterales</taxon>
        <taxon>Capillimicrobiaceae</taxon>
        <taxon>Capillimicrobium</taxon>
    </lineage>
</organism>
<dbReference type="InterPro" id="IPR036188">
    <property type="entry name" value="FAD/NAD-bd_sf"/>
</dbReference>
<dbReference type="PANTHER" id="PTHR43563">
    <property type="entry name" value="AMINE OXIDASE"/>
    <property type="match status" value="1"/>
</dbReference>
<dbReference type="Gene3D" id="1.10.405.10">
    <property type="entry name" value="Guanine Nucleotide Dissociation Inhibitor, domain 1"/>
    <property type="match status" value="1"/>
</dbReference>
<keyword evidence="4" id="KW-1185">Reference proteome</keyword>
<sequence length="434" mass="46360">MAPQRCDVAVIGGGFAGLAAAREATHLGHSVTVVEASERLGGRTWTDDGLGTRVELGGTDIHWLQPNAWAEVARYGLQIEEFPPPERVLYLHDAAIHEGTLEEVGALMEKAMTALSKVSREVVPRPQDAGWEPRILDYDRLTLGAFLDELALQPLERDVTTSFWSAACQAPLEEVGMVLALRWLALAGWDWEVMLDVISRYKLVGGMGRLSTAIAAESHAAFAMNARVAAVRSNGDGVEVITEDGAPILARAVVCAVPLNVLNGIRFDPGLPGGLAELAGEGQLSRGLKVVCRIKGDRAPYVCLAPEGAPFVWMQYDRPVDGDHIAVAFGADARAVDGSSPGAVQVALRQWLPDVEVVDVAYHDWTRDEHFKGTWAVPRPGQLSRQVRVIAEQAGPVFFAGADLAPGAYGLIDGALATGIRAGRSAAAFLGAQR</sequence>
<protein>
    <submittedName>
        <fullName evidence="3">Pseudooxynicotine oxidase</fullName>
        <ecNumber evidence="3">1.4.3.24</ecNumber>
    </submittedName>
</protein>
<dbReference type="Gene3D" id="3.50.50.60">
    <property type="entry name" value="FAD/NAD(P)-binding domain"/>
    <property type="match status" value="1"/>
</dbReference>
<dbReference type="AlphaFoldDB" id="A0A9E6XX90"/>
<dbReference type="Pfam" id="PF01593">
    <property type="entry name" value="Amino_oxidase"/>
    <property type="match status" value="1"/>
</dbReference>
<keyword evidence="3" id="KW-0560">Oxidoreductase</keyword>
<evidence type="ECO:0000259" key="2">
    <source>
        <dbReference type="Pfam" id="PF01593"/>
    </source>
</evidence>
<feature type="domain" description="Amine oxidase" evidence="2">
    <location>
        <begin position="15"/>
        <end position="422"/>
    </location>
</feature>
<name>A0A9E6XX90_9ACTN</name>
<comment type="similarity">
    <text evidence="1">Belongs to the flavin monoamine oxidase family.</text>
</comment>
<dbReference type="EC" id="1.4.3.24" evidence="3"/>
<accession>A0A9E6XX90</accession>
<dbReference type="InterPro" id="IPR002937">
    <property type="entry name" value="Amino_oxidase"/>
</dbReference>
<proteinExistence type="inferred from homology"/>
<evidence type="ECO:0000256" key="1">
    <source>
        <dbReference type="ARBA" id="ARBA00005995"/>
    </source>
</evidence>
<evidence type="ECO:0000313" key="3">
    <source>
        <dbReference type="EMBL" id="UGS36048.1"/>
    </source>
</evidence>
<evidence type="ECO:0000313" key="4">
    <source>
        <dbReference type="Proteomes" id="UP001162834"/>
    </source>
</evidence>
<dbReference type="KEGG" id="sbae:DSM104329_02445"/>
<dbReference type="PANTHER" id="PTHR43563:SF1">
    <property type="entry name" value="AMINE OXIDASE [FLAVIN-CONTAINING] B"/>
    <property type="match status" value="1"/>
</dbReference>
<dbReference type="Proteomes" id="UP001162834">
    <property type="component" value="Chromosome"/>
</dbReference>
<dbReference type="EMBL" id="CP087164">
    <property type="protein sequence ID" value="UGS36048.1"/>
    <property type="molecule type" value="Genomic_DNA"/>
</dbReference>
<dbReference type="RefSeq" id="WP_259315729.1">
    <property type="nucleotide sequence ID" value="NZ_CP087164.1"/>
</dbReference>
<dbReference type="GO" id="GO:0016491">
    <property type="term" value="F:oxidoreductase activity"/>
    <property type="evidence" value="ECO:0007669"/>
    <property type="project" value="UniProtKB-KW"/>
</dbReference>